<dbReference type="SMART" id="SM00131">
    <property type="entry name" value="KU"/>
    <property type="match status" value="1"/>
</dbReference>
<dbReference type="EMBL" id="GADI01002420">
    <property type="protein sequence ID" value="JAA71388.1"/>
    <property type="molecule type" value="mRNA"/>
</dbReference>
<dbReference type="Pfam" id="PF00014">
    <property type="entry name" value="Kunitz_BPTI"/>
    <property type="match status" value="1"/>
</dbReference>
<dbReference type="Gene3D" id="4.10.410.10">
    <property type="entry name" value="Pancreatic trypsin inhibitor Kunitz domain"/>
    <property type="match status" value="1"/>
</dbReference>
<feature type="chain" id="PRO_5005518672" evidence="1">
    <location>
        <begin position="20"/>
        <end position="86"/>
    </location>
</feature>
<keyword evidence="1" id="KW-0732">Signal</keyword>
<dbReference type="PROSITE" id="PS50279">
    <property type="entry name" value="BPTI_KUNITZ_2"/>
    <property type="match status" value="1"/>
</dbReference>
<accession>A0A0K8RKG6</accession>
<reference evidence="3" key="1">
    <citation type="submission" date="2012-12" db="EMBL/GenBank/DDBJ databases">
        <title>Identification and characterization of a phenylalanine ammonia-lyase gene family in Isatis indigotica Fort.</title>
        <authorList>
            <person name="Liu Q."/>
            <person name="Chen J."/>
            <person name="Zhou X."/>
            <person name="Di P."/>
            <person name="Xiao Y."/>
            <person name="Xuan H."/>
            <person name="Zhang L."/>
            <person name="Chen W."/>
        </authorList>
    </citation>
    <scope>NUCLEOTIDE SEQUENCE</scope>
    <source>
        <tissue evidence="3">Salivary gland</tissue>
    </source>
</reference>
<proteinExistence type="evidence at transcript level"/>
<evidence type="ECO:0000313" key="3">
    <source>
        <dbReference type="EMBL" id="JAA71388.1"/>
    </source>
</evidence>
<dbReference type="InterPro" id="IPR002223">
    <property type="entry name" value="Kunitz_BPTI"/>
</dbReference>
<protein>
    <submittedName>
        <fullName evidence="3">Putative salivary kunitz domain protein</fullName>
    </submittedName>
</protein>
<evidence type="ECO:0000256" key="1">
    <source>
        <dbReference type="SAM" id="SignalP"/>
    </source>
</evidence>
<dbReference type="SUPFAM" id="SSF57362">
    <property type="entry name" value="BPTI-like"/>
    <property type="match status" value="1"/>
</dbReference>
<dbReference type="InterPro" id="IPR036880">
    <property type="entry name" value="Kunitz_BPTI_sf"/>
</dbReference>
<feature type="domain" description="BPTI/Kunitz inhibitor" evidence="2">
    <location>
        <begin position="26"/>
        <end position="77"/>
    </location>
</feature>
<feature type="signal peptide" evidence="1">
    <location>
        <begin position="1"/>
        <end position="19"/>
    </location>
</feature>
<dbReference type="GO" id="GO:0004867">
    <property type="term" value="F:serine-type endopeptidase inhibitor activity"/>
    <property type="evidence" value="ECO:0007669"/>
    <property type="project" value="InterPro"/>
</dbReference>
<dbReference type="AlphaFoldDB" id="A0A0K8RKG6"/>
<sequence>MKAIIAFTCVFSAVMLTSALLDKKICEGPHAISLCATDAEVETLYYFDNNTQQCEKEIGCGKGLNNFPNLETCEKGCPYGKYASLV</sequence>
<organism evidence="3">
    <name type="scientific">Ixodes ricinus</name>
    <name type="common">Common tick</name>
    <name type="synonym">Acarus ricinus</name>
    <dbReference type="NCBI Taxonomy" id="34613"/>
    <lineage>
        <taxon>Eukaryota</taxon>
        <taxon>Metazoa</taxon>
        <taxon>Ecdysozoa</taxon>
        <taxon>Arthropoda</taxon>
        <taxon>Chelicerata</taxon>
        <taxon>Arachnida</taxon>
        <taxon>Acari</taxon>
        <taxon>Parasitiformes</taxon>
        <taxon>Ixodida</taxon>
        <taxon>Ixodoidea</taxon>
        <taxon>Ixodidae</taxon>
        <taxon>Ixodinae</taxon>
        <taxon>Ixodes</taxon>
    </lineage>
</organism>
<evidence type="ECO:0000259" key="2">
    <source>
        <dbReference type="PROSITE" id="PS50279"/>
    </source>
</evidence>
<name>A0A0K8RKG6_IXORI</name>